<proteinExistence type="predicted"/>
<reference evidence="2 3" key="1">
    <citation type="submission" date="2019-05" db="EMBL/GenBank/DDBJ databases">
        <title>Another draft genome of Portunus trituberculatus and its Hox gene families provides insights of decapod evolution.</title>
        <authorList>
            <person name="Jeong J.-H."/>
            <person name="Song I."/>
            <person name="Kim S."/>
            <person name="Choi T."/>
            <person name="Kim D."/>
            <person name="Ryu S."/>
            <person name="Kim W."/>
        </authorList>
    </citation>
    <scope>NUCLEOTIDE SEQUENCE [LARGE SCALE GENOMIC DNA]</scope>
    <source>
        <tissue evidence="2">Muscle</tissue>
    </source>
</reference>
<gene>
    <name evidence="2" type="ORF">E2C01_005169</name>
</gene>
<dbReference type="EMBL" id="VSRR010000218">
    <property type="protein sequence ID" value="MPC12471.1"/>
    <property type="molecule type" value="Genomic_DNA"/>
</dbReference>
<keyword evidence="3" id="KW-1185">Reference proteome</keyword>
<dbReference type="Proteomes" id="UP000324222">
    <property type="component" value="Unassembled WGS sequence"/>
</dbReference>
<sequence length="70" mass="7688">MARLTTPTSTSAPPHLETPYSHTTPNRPQWMASVKALQPGSHSRWLDKQSEEGSHALGLAVLLFYTSDVV</sequence>
<feature type="region of interest" description="Disordered" evidence="1">
    <location>
        <begin position="1"/>
        <end position="27"/>
    </location>
</feature>
<accession>A0A5B7CUF8</accession>
<name>A0A5B7CUF8_PORTR</name>
<comment type="caution">
    <text evidence="2">The sequence shown here is derived from an EMBL/GenBank/DDBJ whole genome shotgun (WGS) entry which is preliminary data.</text>
</comment>
<dbReference type="AlphaFoldDB" id="A0A5B7CUF8"/>
<organism evidence="2 3">
    <name type="scientific">Portunus trituberculatus</name>
    <name type="common">Swimming crab</name>
    <name type="synonym">Neptunus trituberculatus</name>
    <dbReference type="NCBI Taxonomy" id="210409"/>
    <lineage>
        <taxon>Eukaryota</taxon>
        <taxon>Metazoa</taxon>
        <taxon>Ecdysozoa</taxon>
        <taxon>Arthropoda</taxon>
        <taxon>Crustacea</taxon>
        <taxon>Multicrustacea</taxon>
        <taxon>Malacostraca</taxon>
        <taxon>Eumalacostraca</taxon>
        <taxon>Eucarida</taxon>
        <taxon>Decapoda</taxon>
        <taxon>Pleocyemata</taxon>
        <taxon>Brachyura</taxon>
        <taxon>Eubrachyura</taxon>
        <taxon>Portunoidea</taxon>
        <taxon>Portunidae</taxon>
        <taxon>Portuninae</taxon>
        <taxon>Portunus</taxon>
    </lineage>
</organism>
<evidence type="ECO:0000256" key="1">
    <source>
        <dbReference type="SAM" id="MobiDB-lite"/>
    </source>
</evidence>
<evidence type="ECO:0000313" key="2">
    <source>
        <dbReference type="EMBL" id="MPC12471.1"/>
    </source>
</evidence>
<evidence type="ECO:0000313" key="3">
    <source>
        <dbReference type="Proteomes" id="UP000324222"/>
    </source>
</evidence>
<protein>
    <submittedName>
        <fullName evidence="2">Uncharacterized protein</fullName>
    </submittedName>
</protein>
<feature type="compositionally biased region" description="Polar residues" evidence="1">
    <location>
        <begin position="1"/>
        <end position="12"/>
    </location>
</feature>